<dbReference type="SUPFAM" id="SSF103481">
    <property type="entry name" value="Multidrug resistance efflux transporter EmrE"/>
    <property type="match status" value="1"/>
</dbReference>
<dbReference type="InterPro" id="IPR045324">
    <property type="entry name" value="Small_multidrug_res"/>
</dbReference>
<keyword evidence="2" id="KW-0813">Transport</keyword>
<feature type="transmembrane region" description="Helical" evidence="9">
    <location>
        <begin position="60"/>
        <end position="80"/>
    </location>
</feature>
<evidence type="ECO:0000256" key="8">
    <source>
        <dbReference type="RuleBase" id="RU003942"/>
    </source>
</evidence>
<evidence type="ECO:0000256" key="9">
    <source>
        <dbReference type="SAM" id="Phobius"/>
    </source>
</evidence>
<evidence type="ECO:0000256" key="5">
    <source>
        <dbReference type="ARBA" id="ARBA00022989"/>
    </source>
</evidence>
<dbReference type="GO" id="GO:0015220">
    <property type="term" value="F:choline transmembrane transporter activity"/>
    <property type="evidence" value="ECO:0007669"/>
    <property type="project" value="TreeGrafter"/>
</dbReference>
<evidence type="ECO:0000256" key="4">
    <source>
        <dbReference type="ARBA" id="ARBA00022692"/>
    </source>
</evidence>
<organism evidence="10 11">
    <name type="scientific">Izhakiella capsodis</name>
    <dbReference type="NCBI Taxonomy" id="1367852"/>
    <lineage>
        <taxon>Bacteria</taxon>
        <taxon>Pseudomonadati</taxon>
        <taxon>Pseudomonadota</taxon>
        <taxon>Gammaproteobacteria</taxon>
        <taxon>Enterobacterales</taxon>
        <taxon>Erwiniaceae</taxon>
        <taxon>Izhakiella</taxon>
    </lineage>
</organism>
<dbReference type="GO" id="GO:0031460">
    <property type="term" value="P:glycine betaine transport"/>
    <property type="evidence" value="ECO:0007669"/>
    <property type="project" value="TreeGrafter"/>
</dbReference>
<protein>
    <submittedName>
        <fullName evidence="10">Small multidrug resistance pump</fullName>
    </submittedName>
</protein>
<dbReference type="GO" id="GO:0005886">
    <property type="term" value="C:plasma membrane"/>
    <property type="evidence" value="ECO:0007669"/>
    <property type="project" value="UniProtKB-SubCell"/>
</dbReference>
<dbReference type="GO" id="GO:1990961">
    <property type="term" value="P:xenobiotic detoxification by transmembrane export across the plasma membrane"/>
    <property type="evidence" value="ECO:0007669"/>
    <property type="project" value="UniProtKB-ARBA"/>
</dbReference>
<keyword evidence="11" id="KW-1185">Reference proteome</keyword>
<evidence type="ECO:0000256" key="3">
    <source>
        <dbReference type="ARBA" id="ARBA00022475"/>
    </source>
</evidence>
<comment type="similarity">
    <text evidence="7 8">Belongs to the drug/metabolite transporter (DMT) superfamily. Small multidrug resistance (SMR) (TC 2.A.7.1) family.</text>
</comment>
<evidence type="ECO:0000256" key="2">
    <source>
        <dbReference type="ARBA" id="ARBA00022448"/>
    </source>
</evidence>
<gene>
    <name evidence="10" type="ORF">SAMN05216516_101420</name>
</gene>
<comment type="subcellular location">
    <subcellularLocation>
        <location evidence="1 8">Cell membrane</location>
        <topology evidence="1 8">Multi-pass membrane protein</topology>
    </subcellularLocation>
</comment>
<sequence length="112" mass="12040">MIKIYLLLIVSVIAETLATSMVKATDGFTRLVPSVIVVVGYAISFYGLSHVVKVLNLGIAYAIWAGLGIILVSMISYFYYHQKLDLAAIIGIAFIIAGVVIINLFSGSVIES</sequence>
<evidence type="ECO:0000313" key="11">
    <source>
        <dbReference type="Proteomes" id="UP000242222"/>
    </source>
</evidence>
<proteinExistence type="inferred from homology"/>
<evidence type="ECO:0000256" key="6">
    <source>
        <dbReference type="ARBA" id="ARBA00023136"/>
    </source>
</evidence>
<feature type="transmembrane region" description="Helical" evidence="9">
    <location>
        <begin position="86"/>
        <end position="105"/>
    </location>
</feature>
<evidence type="ECO:0000256" key="1">
    <source>
        <dbReference type="ARBA" id="ARBA00004651"/>
    </source>
</evidence>
<accession>A0A1I4UXN1</accession>
<dbReference type="PANTHER" id="PTHR30561">
    <property type="entry name" value="SMR FAMILY PROTON-DEPENDENT DRUG EFFLUX TRANSPORTER SUGE"/>
    <property type="match status" value="1"/>
</dbReference>
<keyword evidence="4 8" id="KW-0812">Transmembrane</keyword>
<evidence type="ECO:0000256" key="7">
    <source>
        <dbReference type="ARBA" id="ARBA00038032"/>
    </source>
</evidence>
<dbReference type="OrthoDB" id="9808638at2"/>
<feature type="transmembrane region" description="Helical" evidence="9">
    <location>
        <begin position="28"/>
        <end position="48"/>
    </location>
</feature>
<keyword evidence="5 9" id="KW-1133">Transmembrane helix</keyword>
<keyword evidence="6 9" id="KW-0472">Membrane</keyword>
<dbReference type="Gene3D" id="1.10.3730.20">
    <property type="match status" value="1"/>
</dbReference>
<dbReference type="GO" id="GO:0015199">
    <property type="term" value="F:amino-acid betaine transmembrane transporter activity"/>
    <property type="evidence" value="ECO:0007669"/>
    <property type="project" value="TreeGrafter"/>
</dbReference>
<dbReference type="FunFam" id="1.10.3730.20:FF:000001">
    <property type="entry name" value="Quaternary ammonium compound resistance transporter SugE"/>
    <property type="match status" value="1"/>
</dbReference>
<dbReference type="Proteomes" id="UP000242222">
    <property type="component" value="Unassembled WGS sequence"/>
</dbReference>
<reference evidence="11" key="1">
    <citation type="submission" date="2016-10" db="EMBL/GenBank/DDBJ databases">
        <authorList>
            <person name="Varghese N."/>
            <person name="Submissions S."/>
        </authorList>
    </citation>
    <scope>NUCLEOTIDE SEQUENCE [LARGE SCALE GENOMIC DNA]</scope>
    <source>
        <strain evidence="11">N6PO6</strain>
    </source>
</reference>
<dbReference type="EMBL" id="FOVC01000001">
    <property type="protein sequence ID" value="SFM93676.1"/>
    <property type="molecule type" value="Genomic_DNA"/>
</dbReference>
<name>A0A1I4UXN1_9GAMM</name>
<dbReference type="AlphaFoldDB" id="A0A1I4UXN1"/>
<dbReference type="STRING" id="1367852.SAMN05216516_101420"/>
<dbReference type="InterPro" id="IPR000390">
    <property type="entry name" value="Small_drug/metabolite_transptr"/>
</dbReference>
<keyword evidence="3" id="KW-1003">Cell membrane</keyword>
<dbReference type="InterPro" id="IPR037185">
    <property type="entry name" value="EmrE-like"/>
</dbReference>
<dbReference type="GO" id="GO:0015297">
    <property type="term" value="F:antiporter activity"/>
    <property type="evidence" value="ECO:0007669"/>
    <property type="project" value="TreeGrafter"/>
</dbReference>
<dbReference type="Pfam" id="PF00893">
    <property type="entry name" value="Multi_Drug_Res"/>
    <property type="match status" value="1"/>
</dbReference>
<dbReference type="PANTHER" id="PTHR30561:SF1">
    <property type="entry name" value="MULTIDRUG TRANSPORTER EMRE"/>
    <property type="match status" value="1"/>
</dbReference>
<evidence type="ECO:0000313" key="10">
    <source>
        <dbReference type="EMBL" id="SFM93676.1"/>
    </source>
</evidence>